<name>A0A1F7XL32_9BACT</name>
<dbReference type="STRING" id="1802485.A2V97_03285"/>
<dbReference type="Proteomes" id="UP000177382">
    <property type="component" value="Unassembled WGS sequence"/>
</dbReference>
<protein>
    <submittedName>
        <fullName evidence="1">Uncharacterized protein</fullName>
    </submittedName>
</protein>
<dbReference type="EMBL" id="MGFX01000001">
    <property type="protein sequence ID" value="OGM15774.1"/>
    <property type="molecule type" value="Genomic_DNA"/>
</dbReference>
<evidence type="ECO:0000313" key="1">
    <source>
        <dbReference type="EMBL" id="OGM15774.1"/>
    </source>
</evidence>
<sequence length="73" mass="8310">MEYCKHRLTLEEVGKYVLLGEELTGTDLIKKQGGCFFAARDFSVNPPYCPYPDKSHHKCPIAQEYGLEESSIK</sequence>
<gene>
    <name evidence="1" type="ORF">A2V97_03285</name>
</gene>
<organism evidence="1 2">
    <name type="scientific">Candidatus Woesebacteria bacterium RBG_16_42_24</name>
    <dbReference type="NCBI Taxonomy" id="1802485"/>
    <lineage>
        <taxon>Bacteria</taxon>
        <taxon>Candidatus Woeseibacteriota</taxon>
    </lineage>
</organism>
<proteinExistence type="predicted"/>
<reference evidence="1 2" key="1">
    <citation type="journal article" date="2016" name="Nat. Commun.">
        <title>Thousands of microbial genomes shed light on interconnected biogeochemical processes in an aquifer system.</title>
        <authorList>
            <person name="Anantharaman K."/>
            <person name="Brown C.T."/>
            <person name="Hug L.A."/>
            <person name="Sharon I."/>
            <person name="Castelle C.J."/>
            <person name="Probst A.J."/>
            <person name="Thomas B.C."/>
            <person name="Singh A."/>
            <person name="Wilkins M.J."/>
            <person name="Karaoz U."/>
            <person name="Brodie E.L."/>
            <person name="Williams K.H."/>
            <person name="Hubbard S.S."/>
            <person name="Banfield J.F."/>
        </authorList>
    </citation>
    <scope>NUCLEOTIDE SEQUENCE [LARGE SCALE GENOMIC DNA]</scope>
</reference>
<comment type="caution">
    <text evidence="1">The sequence shown here is derived from an EMBL/GenBank/DDBJ whole genome shotgun (WGS) entry which is preliminary data.</text>
</comment>
<dbReference type="AlphaFoldDB" id="A0A1F7XL32"/>
<evidence type="ECO:0000313" key="2">
    <source>
        <dbReference type="Proteomes" id="UP000177382"/>
    </source>
</evidence>
<accession>A0A1F7XL32</accession>